<evidence type="ECO:0000256" key="1">
    <source>
        <dbReference type="ARBA" id="ARBA00004651"/>
    </source>
</evidence>
<dbReference type="EMBL" id="JAYGHY010000002">
    <property type="protein sequence ID" value="MEA5441077.1"/>
    <property type="molecule type" value="Genomic_DNA"/>
</dbReference>
<sequence>MLLSLSPDLEALLRLGMAVLCGLAVGINRAHHGSRAHPNRLRVHVLVGMSACLMVLAAGSDPQARSRVIQGVATGVGFLGAGEILVPPVRQKHAIPEVRGLSSAASIWFTAALGVTVAVSSPVPVLMALGLALVTLSDRNGHAVDSGEAAPPQPEDLKKGSGGGRS</sequence>
<protein>
    <submittedName>
        <fullName evidence="10">MgtC/SapB family protein</fullName>
    </submittedName>
</protein>
<name>A0ABU5SRQ9_9CYAN</name>
<evidence type="ECO:0000256" key="8">
    <source>
        <dbReference type="SAM" id="Phobius"/>
    </source>
</evidence>
<dbReference type="Proteomes" id="UP001302329">
    <property type="component" value="Unassembled WGS sequence"/>
</dbReference>
<keyword evidence="3" id="KW-1003">Cell membrane</keyword>
<gene>
    <name evidence="10" type="ORF">VB739_00750</name>
</gene>
<feature type="region of interest" description="Disordered" evidence="7">
    <location>
        <begin position="142"/>
        <end position="166"/>
    </location>
</feature>
<comment type="subcellular location">
    <subcellularLocation>
        <location evidence="1">Cell membrane</location>
        <topology evidence="1">Multi-pass membrane protein</topology>
    </subcellularLocation>
</comment>
<feature type="transmembrane region" description="Helical" evidence="8">
    <location>
        <begin position="43"/>
        <end position="60"/>
    </location>
</feature>
<keyword evidence="4 8" id="KW-0812">Transmembrane</keyword>
<comment type="similarity">
    <text evidence="2">Belongs to the MgtC/SapB family.</text>
</comment>
<feature type="transmembrane region" description="Helical" evidence="8">
    <location>
        <begin position="66"/>
        <end position="86"/>
    </location>
</feature>
<reference evidence="10 11" key="1">
    <citation type="submission" date="2023-12" db="EMBL/GenBank/DDBJ databases">
        <title>Baltic Sea Cyanobacteria.</title>
        <authorList>
            <person name="Delbaje E."/>
            <person name="Fewer D.P."/>
            <person name="Shishido T.K."/>
        </authorList>
    </citation>
    <scope>NUCLEOTIDE SEQUENCE [LARGE SCALE GENOMIC DNA]</scope>
    <source>
        <strain evidence="10 11">UHCC 0281</strain>
    </source>
</reference>
<evidence type="ECO:0000259" key="9">
    <source>
        <dbReference type="Pfam" id="PF02308"/>
    </source>
</evidence>
<dbReference type="PANTHER" id="PTHR33778:SF1">
    <property type="entry name" value="MAGNESIUM TRANSPORTER YHID-RELATED"/>
    <property type="match status" value="1"/>
</dbReference>
<evidence type="ECO:0000313" key="10">
    <source>
        <dbReference type="EMBL" id="MEA5441077.1"/>
    </source>
</evidence>
<evidence type="ECO:0000313" key="11">
    <source>
        <dbReference type="Proteomes" id="UP001302329"/>
    </source>
</evidence>
<dbReference type="InterPro" id="IPR049177">
    <property type="entry name" value="MgtC_SapB_SrpB_YhiD_N"/>
</dbReference>
<keyword evidence="11" id="KW-1185">Reference proteome</keyword>
<evidence type="ECO:0000256" key="4">
    <source>
        <dbReference type="ARBA" id="ARBA00022692"/>
    </source>
</evidence>
<evidence type="ECO:0000256" key="7">
    <source>
        <dbReference type="SAM" id="MobiDB-lite"/>
    </source>
</evidence>
<evidence type="ECO:0000256" key="5">
    <source>
        <dbReference type="ARBA" id="ARBA00022989"/>
    </source>
</evidence>
<dbReference type="PANTHER" id="PTHR33778">
    <property type="entry name" value="PROTEIN MGTC"/>
    <property type="match status" value="1"/>
</dbReference>
<dbReference type="PRINTS" id="PR01837">
    <property type="entry name" value="MGTCSAPBPROT"/>
</dbReference>
<comment type="caution">
    <text evidence="10">The sequence shown here is derived from an EMBL/GenBank/DDBJ whole genome shotgun (WGS) entry which is preliminary data.</text>
</comment>
<dbReference type="RefSeq" id="WP_323355242.1">
    <property type="nucleotide sequence ID" value="NZ_JAYGHY010000002.1"/>
</dbReference>
<dbReference type="Pfam" id="PF02308">
    <property type="entry name" value="MgtC"/>
    <property type="match status" value="1"/>
</dbReference>
<evidence type="ECO:0000256" key="2">
    <source>
        <dbReference type="ARBA" id="ARBA00009298"/>
    </source>
</evidence>
<feature type="transmembrane region" description="Helical" evidence="8">
    <location>
        <begin position="107"/>
        <end position="134"/>
    </location>
</feature>
<evidence type="ECO:0000256" key="6">
    <source>
        <dbReference type="ARBA" id="ARBA00023136"/>
    </source>
</evidence>
<dbReference type="InterPro" id="IPR003416">
    <property type="entry name" value="MgtC/SapB/SrpB/YhiD_fam"/>
</dbReference>
<feature type="transmembrane region" description="Helical" evidence="8">
    <location>
        <begin position="12"/>
        <end position="31"/>
    </location>
</feature>
<evidence type="ECO:0000256" key="3">
    <source>
        <dbReference type="ARBA" id="ARBA00022475"/>
    </source>
</evidence>
<accession>A0ABU5SRQ9</accession>
<feature type="domain" description="MgtC/SapB/SrpB/YhiD N-terminal" evidence="9">
    <location>
        <begin position="15"/>
        <end position="137"/>
    </location>
</feature>
<keyword evidence="5 8" id="KW-1133">Transmembrane helix</keyword>
<organism evidence="10 11">
    <name type="scientific">Cyanobium gracile UHCC 0281</name>
    <dbReference type="NCBI Taxonomy" id="3110309"/>
    <lineage>
        <taxon>Bacteria</taxon>
        <taxon>Bacillati</taxon>
        <taxon>Cyanobacteriota</taxon>
        <taxon>Cyanophyceae</taxon>
        <taxon>Synechococcales</taxon>
        <taxon>Prochlorococcaceae</taxon>
        <taxon>Cyanobium</taxon>
    </lineage>
</organism>
<proteinExistence type="inferred from homology"/>
<keyword evidence="6 8" id="KW-0472">Membrane</keyword>